<keyword evidence="3" id="KW-0804">Transcription</keyword>
<feature type="domain" description="HTH deoR-type" evidence="4">
    <location>
        <begin position="3"/>
        <end position="58"/>
    </location>
</feature>
<dbReference type="Gene3D" id="1.10.10.10">
    <property type="entry name" value="Winged helix-like DNA-binding domain superfamily/Winged helix DNA-binding domain"/>
    <property type="match status" value="1"/>
</dbReference>
<dbReference type="InterPro" id="IPR036388">
    <property type="entry name" value="WH-like_DNA-bd_sf"/>
</dbReference>
<dbReference type="InterPro" id="IPR014036">
    <property type="entry name" value="DeoR-like_C"/>
</dbReference>
<evidence type="ECO:0000256" key="2">
    <source>
        <dbReference type="ARBA" id="ARBA00023125"/>
    </source>
</evidence>
<dbReference type="Proteomes" id="UP001596989">
    <property type="component" value="Unassembled WGS sequence"/>
</dbReference>
<dbReference type="PANTHER" id="PTHR30363:SF44">
    <property type="entry name" value="AGA OPERON TRANSCRIPTIONAL REPRESSOR-RELATED"/>
    <property type="match status" value="1"/>
</dbReference>
<dbReference type="InterPro" id="IPR037171">
    <property type="entry name" value="NagB/RpiA_transferase-like"/>
</dbReference>
<dbReference type="InterPro" id="IPR036390">
    <property type="entry name" value="WH_DNA-bd_sf"/>
</dbReference>
<dbReference type="Gene3D" id="3.40.50.1360">
    <property type="match status" value="1"/>
</dbReference>
<dbReference type="EMBL" id="JBHTJZ010000008">
    <property type="protein sequence ID" value="MFD0959286.1"/>
    <property type="molecule type" value="Genomic_DNA"/>
</dbReference>
<comment type="caution">
    <text evidence="5">The sequence shown here is derived from an EMBL/GenBank/DDBJ whole genome shotgun (WGS) entry which is preliminary data.</text>
</comment>
<dbReference type="InterPro" id="IPR001034">
    <property type="entry name" value="DeoR_HTH"/>
</dbReference>
<dbReference type="InterPro" id="IPR050313">
    <property type="entry name" value="Carb_Metab_HTH_regulators"/>
</dbReference>
<dbReference type="PANTHER" id="PTHR30363">
    <property type="entry name" value="HTH-TYPE TRANSCRIPTIONAL REGULATOR SRLR-RELATED"/>
    <property type="match status" value="1"/>
</dbReference>
<organism evidence="5 6">
    <name type="scientific">Paenibacillus chungangensis</name>
    <dbReference type="NCBI Taxonomy" id="696535"/>
    <lineage>
        <taxon>Bacteria</taxon>
        <taxon>Bacillati</taxon>
        <taxon>Bacillota</taxon>
        <taxon>Bacilli</taxon>
        <taxon>Bacillales</taxon>
        <taxon>Paenibacillaceae</taxon>
        <taxon>Paenibacillus</taxon>
    </lineage>
</organism>
<keyword evidence="2 5" id="KW-0238">DNA-binding</keyword>
<dbReference type="SMART" id="SM01134">
    <property type="entry name" value="DeoRC"/>
    <property type="match status" value="1"/>
</dbReference>
<evidence type="ECO:0000256" key="3">
    <source>
        <dbReference type="ARBA" id="ARBA00023163"/>
    </source>
</evidence>
<dbReference type="SUPFAM" id="SSF100950">
    <property type="entry name" value="NagB/RpiA/CoA transferase-like"/>
    <property type="match status" value="1"/>
</dbReference>
<dbReference type="Pfam" id="PF00455">
    <property type="entry name" value="DeoRC"/>
    <property type="match status" value="1"/>
</dbReference>
<dbReference type="InterPro" id="IPR018356">
    <property type="entry name" value="Tscrpt_reg_HTH_DeoR_CS"/>
</dbReference>
<sequence>MLPLERQKKILDLLMIKNVLKLPELTAELDISIDTLRRDLNTLTSQGKIEKIYGGVKLVQAKFGESSMDERMIKQLEEKENIARKCSQLISDGDCIYLDSGSTTYHIAKYVKHKKLLTVVTNSIPIVQELMDSSVELIIIGGKIRHHEQSVIAYDYLFNFQGLNIQKAFICCSGITIDRGISDYNLEEAVTRKKIVEQAGQVYVAADSSKFGKDVTISIAPLERVDAIITDHHVNAELVHKFKKLRTNLVIAE</sequence>
<accession>A0ABW3HP89</accession>
<evidence type="ECO:0000313" key="6">
    <source>
        <dbReference type="Proteomes" id="UP001596989"/>
    </source>
</evidence>
<dbReference type="PRINTS" id="PR00037">
    <property type="entry name" value="HTHLACR"/>
</dbReference>
<dbReference type="SMART" id="SM00420">
    <property type="entry name" value="HTH_DEOR"/>
    <property type="match status" value="1"/>
</dbReference>
<reference evidence="6" key="1">
    <citation type="journal article" date="2019" name="Int. J. Syst. Evol. Microbiol.">
        <title>The Global Catalogue of Microorganisms (GCM) 10K type strain sequencing project: providing services to taxonomists for standard genome sequencing and annotation.</title>
        <authorList>
            <consortium name="The Broad Institute Genomics Platform"/>
            <consortium name="The Broad Institute Genome Sequencing Center for Infectious Disease"/>
            <person name="Wu L."/>
            <person name="Ma J."/>
        </authorList>
    </citation>
    <scope>NUCLEOTIDE SEQUENCE [LARGE SCALE GENOMIC DNA]</scope>
    <source>
        <strain evidence="6">CCUG 59129</strain>
    </source>
</reference>
<evidence type="ECO:0000256" key="1">
    <source>
        <dbReference type="ARBA" id="ARBA00023015"/>
    </source>
</evidence>
<dbReference type="GO" id="GO:0003677">
    <property type="term" value="F:DNA binding"/>
    <property type="evidence" value="ECO:0007669"/>
    <property type="project" value="UniProtKB-KW"/>
</dbReference>
<dbReference type="PROSITE" id="PS00894">
    <property type="entry name" value="HTH_DEOR_1"/>
    <property type="match status" value="1"/>
</dbReference>
<dbReference type="SUPFAM" id="SSF46785">
    <property type="entry name" value="Winged helix' DNA-binding domain"/>
    <property type="match status" value="1"/>
</dbReference>
<evidence type="ECO:0000313" key="5">
    <source>
        <dbReference type="EMBL" id="MFD0959286.1"/>
    </source>
</evidence>
<keyword evidence="1" id="KW-0805">Transcription regulation</keyword>
<name>A0ABW3HP89_9BACL</name>
<dbReference type="Pfam" id="PF08220">
    <property type="entry name" value="HTH_DeoR"/>
    <property type="match status" value="1"/>
</dbReference>
<dbReference type="RefSeq" id="WP_377563365.1">
    <property type="nucleotide sequence ID" value="NZ_JBHTJZ010000008.1"/>
</dbReference>
<evidence type="ECO:0000259" key="4">
    <source>
        <dbReference type="PROSITE" id="PS51000"/>
    </source>
</evidence>
<gene>
    <name evidence="5" type="ORF">ACFQ2I_07775</name>
</gene>
<keyword evidence="6" id="KW-1185">Reference proteome</keyword>
<dbReference type="PROSITE" id="PS51000">
    <property type="entry name" value="HTH_DEOR_2"/>
    <property type="match status" value="1"/>
</dbReference>
<proteinExistence type="predicted"/>
<protein>
    <submittedName>
        <fullName evidence="5">DeoR/GlpR family DNA-binding transcription regulator</fullName>
    </submittedName>
</protein>